<comment type="cofactor">
    <cofactor evidence="18">
        <name>Mg(2+)</name>
        <dbReference type="ChEBI" id="CHEBI:18420"/>
    </cofactor>
    <text evidence="18">Binds 1 Mg(2+) ion per subunit.</text>
</comment>
<evidence type="ECO:0000256" key="5">
    <source>
        <dbReference type="ARBA" id="ARBA00022679"/>
    </source>
</evidence>
<keyword evidence="10 18" id="KW-0133">Cell shape</keyword>
<keyword evidence="4 18" id="KW-0963">Cytoplasm</keyword>
<comment type="subcellular location">
    <subcellularLocation>
        <location evidence="1 18">Cytoplasm</location>
    </subcellularLocation>
</comment>
<name>A0ABY7GIV1_9GAMM</name>
<feature type="binding site" evidence="18">
    <location>
        <position position="73"/>
    </location>
    <ligand>
        <name>UDP-N-acetyl-alpha-D-glucosamine</name>
        <dbReference type="ChEBI" id="CHEBI:57705"/>
    </ligand>
</feature>
<comment type="function">
    <text evidence="17 18">Catalyzes the last two sequential reactions in the de novo biosynthetic pathway for UDP-N-acetylglucosamine (UDP-GlcNAc). The C-terminal domain catalyzes the transfer of acetyl group from acetyl coenzyme A to glucosamine-1-phosphate (GlcN-1-P) to produce N-acetylglucosamine-1-phosphate (GlcNAc-1-P), which is converted into UDP-GlcNAc by the transfer of uridine 5-monophosphate (from uridine 5-triphosphate), a reaction catalyzed by the N-terminal domain.</text>
</comment>
<dbReference type="CDD" id="cd02540">
    <property type="entry name" value="GT2_GlmU_N_bac"/>
    <property type="match status" value="1"/>
</dbReference>
<feature type="binding site" evidence="18">
    <location>
        <begin position="78"/>
        <end position="79"/>
    </location>
    <ligand>
        <name>UDP-N-acetyl-alpha-D-glucosamine</name>
        <dbReference type="ChEBI" id="CHEBI:57705"/>
    </ligand>
</feature>
<dbReference type="PANTHER" id="PTHR43584:SF3">
    <property type="entry name" value="BIFUNCTIONAL PROTEIN GLMU"/>
    <property type="match status" value="1"/>
</dbReference>
<dbReference type="InterPro" id="IPR050065">
    <property type="entry name" value="GlmU-like"/>
</dbReference>
<proteinExistence type="inferred from homology"/>
<evidence type="ECO:0000256" key="14">
    <source>
        <dbReference type="ARBA" id="ARBA00023316"/>
    </source>
</evidence>
<feature type="domain" description="Mannose-1-phosphate guanyltransferase C-terminal" evidence="20">
    <location>
        <begin position="284"/>
        <end position="354"/>
    </location>
</feature>
<comment type="similarity">
    <text evidence="3 18">In the N-terminal section; belongs to the N-acetylglucosamine-1-phosphate uridyltransferase family.</text>
</comment>
<dbReference type="CDD" id="cd03353">
    <property type="entry name" value="LbH_GlmU_C"/>
    <property type="match status" value="1"/>
</dbReference>
<feature type="binding site" evidence="18">
    <location>
        <position position="379"/>
    </location>
    <ligand>
        <name>acetyl-CoA</name>
        <dbReference type="ChEBI" id="CHEBI:57288"/>
    </ligand>
</feature>
<feature type="binding site" evidence="18">
    <location>
        <begin position="385"/>
        <end position="386"/>
    </location>
    <ligand>
        <name>acetyl-CoA</name>
        <dbReference type="ChEBI" id="CHEBI:57288"/>
    </ligand>
</feature>
<keyword evidence="8 18" id="KW-0677">Repeat</keyword>
<feature type="binding site" evidence="18">
    <location>
        <position position="332"/>
    </location>
    <ligand>
        <name>UDP-N-acetyl-alpha-D-glucosamine</name>
        <dbReference type="ChEBI" id="CHEBI:57705"/>
    </ligand>
</feature>
<dbReference type="InterPro" id="IPR001451">
    <property type="entry name" value="Hexapep"/>
</dbReference>
<feature type="binding site" evidence="18">
    <location>
        <position position="167"/>
    </location>
    <ligand>
        <name>UDP-N-acetyl-alpha-D-glucosamine</name>
        <dbReference type="ChEBI" id="CHEBI:57705"/>
    </ligand>
</feature>
<dbReference type="HAMAP" id="MF_01631">
    <property type="entry name" value="GlmU"/>
    <property type="match status" value="1"/>
</dbReference>
<dbReference type="InterPro" id="IPR011004">
    <property type="entry name" value="Trimer_LpxA-like_sf"/>
</dbReference>
<evidence type="ECO:0000259" key="20">
    <source>
        <dbReference type="Pfam" id="PF25087"/>
    </source>
</evidence>
<dbReference type="Pfam" id="PF25087">
    <property type="entry name" value="GMPPB_C"/>
    <property type="match status" value="1"/>
</dbReference>
<dbReference type="EMBL" id="CP113517">
    <property type="protein sequence ID" value="WAR44899.1"/>
    <property type="molecule type" value="Genomic_DNA"/>
</dbReference>
<dbReference type="Gene3D" id="2.160.10.10">
    <property type="entry name" value="Hexapeptide repeat proteins"/>
    <property type="match status" value="1"/>
</dbReference>
<feature type="binding site" evidence="18">
    <location>
        <position position="439"/>
    </location>
    <ligand>
        <name>acetyl-CoA</name>
        <dbReference type="ChEBI" id="CHEBI:57288"/>
    </ligand>
</feature>
<evidence type="ECO:0000256" key="12">
    <source>
        <dbReference type="ARBA" id="ARBA00023268"/>
    </source>
</evidence>
<evidence type="ECO:0000256" key="4">
    <source>
        <dbReference type="ARBA" id="ARBA00022490"/>
    </source>
</evidence>
<dbReference type="SUPFAM" id="SSF51161">
    <property type="entry name" value="Trimeric LpxA-like enzymes"/>
    <property type="match status" value="1"/>
</dbReference>
<feature type="region of interest" description="Linker" evidence="18">
    <location>
        <begin position="228"/>
        <end position="248"/>
    </location>
</feature>
<feature type="domain" description="MobA-like NTP transferase" evidence="19">
    <location>
        <begin position="6"/>
        <end position="121"/>
    </location>
</feature>
<protein>
    <recommendedName>
        <fullName evidence="18">Bifunctional protein GlmU</fullName>
    </recommendedName>
    <domain>
        <recommendedName>
            <fullName evidence="18">UDP-N-acetylglucosamine pyrophosphorylase</fullName>
            <ecNumber evidence="18">2.7.7.23</ecNumber>
        </recommendedName>
        <alternativeName>
            <fullName evidence="18">N-acetylglucosamine-1-phosphate uridyltransferase</fullName>
        </alternativeName>
    </domain>
    <domain>
        <recommendedName>
            <fullName evidence="18">Glucosamine-1-phosphate N-acetyltransferase</fullName>
            <ecNumber evidence="18">2.3.1.157</ecNumber>
        </recommendedName>
    </domain>
</protein>
<dbReference type="SUPFAM" id="SSF53448">
    <property type="entry name" value="Nucleotide-diphospho-sugar transferases"/>
    <property type="match status" value="1"/>
</dbReference>
<feature type="binding site" evidence="18">
    <location>
        <position position="137"/>
    </location>
    <ligand>
        <name>UDP-N-acetyl-alpha-D-glucosamine</name>
        <dbReference type="ChEBI" id="CHEBI:57705"/>
    </ligand>
</feature>
<evidence type="ECO:0000256" key="9">
    <source>
        <dbReference type="ARBA" id="ARBA00022842"/>
    </source>
</evidence>
<gene>
    <name evidence="18 21" type="primary">glmU</name>
    <name evidence="21" type="ORF">NM686_021575</name>
</gene>
<keyword evidence="22" id="KW-1185">Reference proteome</keyword>
<feature type="binding site" evidence="18">
    <location>
        <begin position="8"/>
        <end position="11"/>
    </location>
    <ligand>
        <name>UDP-N-acetyl-alpha-D-glucosamine</name>
        <dbReference type="ChEBI" id="CHEBI:57705"/>
    </ligand>
</feature>
<comment type="similarity">
    <text evidence="2 18">In the C-terminal section; belongs to the transferase hexapeptide repeat family.</text>
</comment>
<dbReference type="Gene3D" id="3.90.550.10">
    <property type="entry name" value="Spore Coat Polysaccharide Biosynthesis Protein SpsA, Chain A"/>
    <property type="match status" value="1"/>
</dbReference>
<dbReference type="GO" id="GO:0003977">
    <property type="term" value="F:UDP-N-acetylglucosamine diphosphorylase activity"/>
    <property type="evidence" value="ECO:0007669"/>
    <property type="project" value="UniProtKB-EC"/>
</dbReference>
<feature type="binding site" evidence="18">
    <location>
        <position position="102"/>
    </location>
    <ligand>
        <name>Mg(2+)</name>
        <dbReference type="ChEBI" id="CHEBI:18420"/>
    </ligand>
</feature>
<evidence type="ECO:0000313" key="21">
    <source>
        <dbReference type="EMBL" id="WAR44899.1"/>
    </source>
</evidence>
<keyword evidence="9 18" id="KW-0460">Magnesium</keyword>
<dbReference type="InterPro" id="IPR025877">
    <property type="entry name" value="MobA-like_NTP_Trfase"/>
</dbReference>
<feature type="binding site" evidence="18">
    <location>
        <position position="404"/>
    </location>
    <ligand>
        <name>acetyl-CoA</name>
        <dbReference type="ChEBI" id="CHEBI:57288"/>
    </ligand>
</feature>
<comment type="pathway">
    <text evidence="18">Nucleotide-sugar biosynthesis; UDP-N-acetyl-alpha-D-glucosamine biosynthesis; UDP-N-acetyl-alpha-D-glucosamine from N-acetyl-alpha-D-glucosamine 1-phosphate: step 1/1.</text>
</comment>
<feature type="binding site" evidence="18">
    <location>
        <position position="22"/>
    </location>
    <ligand>
        <name>UDP-N-acetyl-alpha-D-glucosamine</name>
        <dbReference type="ChEBI" id="CHEBI:57705"/>
    </ligand>
</feature>
<dbReference type="EC" id="2.7.7.23" evidence="18"/>
<evidence type="ECO:0000256" key="16">
    <source>
        <dbReference type="ARBA" id="ARBA00048493"/>
    </source>
</evidence>
<keyword evidence="7 18" id="KW-0479">Metal-binding</keyword>
<accession>A0ABY7GIV1</accession>
<dbReference type="PANTHER" id="PTHR43584">
    <property type="entry name" value="NUCLEOTIDYL TRANSFERASE"/>
    <property type="match status" value="1"/>
</dbReference>
<feature type="binding site" evidence="18">
    <location>
        <position position="422"/>
    </location>
    <ligand>
        <name>acetyl-CoA</name>
        <dbReference type="ChEBI" id="CHEBI:57288"/>
    </ligand>
</feature>
<feature type="binding site" evidence="18">
    <location>
        <position position="152"/>
    </location>
    <ligand>
        <name>UDP-N-acetyl-alpha-D-glucosamine</name>
        <dbReference type="ChEBI" id="CHEBI:57705"/>
    </ligand>
</feature>
<evidence type="ECO:0000256" key="13">
    <source>
        <dbReference type="ARBA" id="ARBA00023315"/>
    </source>
</evidence>
<comment type="catalytic activity">
    <reaction evidence="15 18">
        <text>alpha-D-glucosamine 1-phosphate + acetyl-CoA = N-acetyl-alpha-D-glucosamine 1-phosphate + CoA + H(+)</text>
        <dbReference type="Rhea" id="RHEA:13725"/>
        <dbReference type="ChEBI" id="CHEBI:15378"/>
        <dbReference type="ChEBI" id="CHEBI:57287"/>
        <dbReference type="ChEBI" id="CHEBI:57288"/>
        <dbReference type="ChEBI" id="CHEBI:57776"/>
        <dbReference type="ChEBI" id="CHEBI:58516"/>
        <dbReference type="EC" id="2.3.1.157"/>
    </reaction>
</comment>
<evidence type="ECO:0000259" key="19">
    <source>
        <dbReference type="Pfam" id="PF12804"/>
    </source>
</evidence>
<feature type="binding site" evidence="18">
    <location>
        <position position="225"/>
    </location>
    <ligand>
        <name>Mg(2+)</name>
        <dbReference type="ChEBI" id="CHEBI:18420"/>
    </ligand>
</feature>
<dbReference type="GO" id="GO:0019134">
    <property type="term" value="F:glucosamine-1-phosphate N-acetyltransferase activity"/>
    <property type="evidence" value="ECO:0007669"/>
    <property type="project" value="UniProtKB-EC"/>
</dbReference>
<evidence type="ECO:0000256" key="17">
    <source>
        <dbReference type="ARBA" id="ARBA00049628"/>
    </source>
</evidence>
<keyword evidence="5 18" id="KW-0808">Transferase</keyword>
<dbReference type="NCBIfam" id="TIGR01173">
    <property type="entry name" value="glmU"/>
    <property type="match status" value="1"/>
</dbReference>
<evidence type="ECO:0000256" key="3">
    <source>
        <dbReference type="ARBA" id="ARBA00007947"/>
    </source>
</evidence>
<feature type="binding site" evidence="18">
    <location>
        <position position="376"/>
    </location>
    <ligand>
        <name>UDP-N-acetyl-alpha-D-glucosamine</name>
        <dbReference type="ChEBI" id="CHEBI:57705"/>
    </ligand>
</feature>
<comment type="catalytic activity">
    <reaction evidence="16 18">
        <text>N-acetyl-alpha-D-glucosamine 1-phosphate + UTP + H(+) = UDP-N-acetyl-alpha-D-glucosamine + diphosphate</text>
        <dbReference type="Rhea" id="RHEA:13509"/>
        <dbReference type="ChEBI" id="CHEBI:15378"/>
        <dbReference type="ChEBI" id="CHEBI:33019"/>
        <dbReference type="ChEBI" id="CHEBI:46398"/>
        <dbReference type="ChEBI" id="CHEBI:57705"/>
        <dbReference type="ChEBI" id="CHEBI:57776"/>
        <dbReference type="EC" id="2.7.7.23"/>
    </reaction>
</comment>
<evidence type="ECO:0000256" key="7">
    <source>
        <dbReference type="ARBA" id="ARBA00022723"/>
    </source>
</evidence>
<dbReference type="InterPro" id="IPR056729">
    <property type="entry name" value="GMPPB_C"/>
</dbReference>
<feature type="active site" description="Proton acceptor" evidence="18">
    <location>
        <position position="362"/>
    </location>
</feature>
<comment type="subunit">
    <text evidence="18">Homotrimer.</text>
</comment>
<dbReference type="Pfam" id="PF00132">
    <property type="entry name" value="Hexapep"/>
    <property type="match status" value="1"/>
</dbReference>
<dbReference type="Proteomes" id="UP001162780">
    <property type="component" value="Chromosome"/>
</dbReference>
<feature type="binding site" evidence="18">
    <location>
        <position position="365"/>
    </location>
    <ligand>
        <name>UDP-N-acetyl-alpha-D-glucosamine</name>
        <dbReference type="ChEBI" id="CHEBI:57705"/>
    </ligand>
</feature>
<keyword evidence="14 18" id="KW-0961">Cell wall biogenesis/degradation</keyword>
<evidence type="ECO:0000256" key="11">
    <source>
        <dbReference type="ARBA" id="ARBA00022984"/>
    </source>
</evidence>
<dbReference type="Pfam" id="PF12804">
    <property type="entry name" value="NTP_transf_3"/>
    <property type="match status" value="1"/>
</dbReference>
<organism evidence="21 22">
    <name type="scientific">Methylomonas rapida</name>
    <dbReference type="NCBI Taxonomy" id="2963939"/>
    <lineage>
        <taxon>Bacteria</taxon>
        <taxon>Pseudomonadati</taxon>
        <taxon>Pseudomonadota</taxon>
        <taxon>Gammaproteobacteria</taxon>
        <taxon>Methylococcales</taxon>
        <taxon>Methylococcaceae</taxon>
        <taxon>Methylomonas</taxon>
    </lineage>
</organism>
<feature type="region of interest" description="N-acetyltransferase" evidence="18">
    <location>
        <begin position="249"/>
        <end position="489"/>
    </location>
</feature>
<keyword evidence="11 18" id="KW-0573">Peptidoglycan synthesis</keyword>
<feature type="region of interest" description="Pyrophosphorylase" evidence="18">
    <location>
        <begin position="1"/>
        <end position="227"/>
    </location>
</feature>
<comment type="pathway">
    <text evidence="18">Nucleotide-sugar biosynthesis; UDP-N-acetyl-alpha-D-glucosamine biosynthesis; N-acetyl-alpha-D-glucosamine 1-phosphate from alpha-D-glucosamine 6-phosphate (route II): step 2/2.</text>
</comment>
<evidence type="ECO:0000256" key="10">
    <source>
        <dbReference type="ARBA" id="ARBA00022960"/>
    </source>
</evidence>
<dbReference type="EC" id="2.3.1.157" evidence="18"/>
<evidence type="ECO:0000256" key="6">
    <source>
        <dbReference type="ARBA" id="ARBA00022695"/>
    </source>
</evidence>
<keyword evidence="13 18" id="KW-0012">Acyltransferase</keyword>
<reference evidence="21" key="1">
    <citation type="submission" date="2022-11" db="EMBL/GenBank/DDBJ databases">
        <title>Methylomonas rapida sp. nov., Carotenoid-Producing Obligate Methanotrophs with High Growth Characteristics and Biotechnological Potential.</title>
        <authorList>
            <person name="Tikhonova E.N."/>
            <person name="Suleimanov R.Z."/>
            <person name="Miroshnikov K."/>
            <person name="Oshkin I.Y."/>
            <person name="Belova S.E."/>
            <person name="Danilova O.V."/>
            <person name="Ashikhmin A."/>
            <person name="Konopkin A."/>
            <person name="But S.Y."/>
            <person name="Khmelenina V.N."/>
            <person name="Kuznetsov N."/>
            <person name="Pimenov N.V."/>
            <person name="Dedysh S.N."/>
        </authorList>
    </citation>
    <scope>NUCLEOTIDE SEQUENCE</scope>
    <source>
        <strain evidence="21">MP1</strain>
    </source>
</reference>
<feature type="binding site" evidence="18">
    <location>
        <begin position="100"/>
        <end position="102"/>
    </location>
    <ligand>
        <name>UDP-N-acetyl-alpha-D-glucosamine</name>
        <dbReference type="ChEBI" id="CHEBI:57705"/>
    </ligand>
</feature>
<evidence type="ECO:0000256" key="8">
    <source>
        <dbReference type="ARBA" id="ARBA00022737"/>
    </source>
</evidence>
<evidence type="ECO:0000256" key="1">
    <source>
        <dbReference type="ARBA" id="ARBA00004496"/>
    </source>
</evidence>
<dbReference type="RefSeq" id="WP_255189866.1">
    <property type="nucleotide sequence ID" value="NZ_CP113517.1"/>
</dbReference>
<sequence length="489" mass="53202">MSIKTIILAAGQGTRMRSARPKVLHEIANKALLQHVYETAASLEDNKVYIIYGHGGETVKQTLCDLDATWIEQKQQLGTGHAVQQAIHHVEDGDTVLILYGDVPLLKAQTIQTLLKKVSAASLALLTVTLDDPTGYGRIVRDKDHAVIKIVEQKDANEAELLINEGNTGILACKGNQLKQWLSRLRNENAQNEYYLTDIIEMAVDDGLTVETTQAGSQDEVLGVNNREQLAHLERVYQFEQAQRLMEKGVTLRDPNRIDVRGSFAELGQDIDIDINVIFEGINRIGSNVKIGPNCLIKNATIAEGVEILANSVIEDAVIGTGSRIGPFARLRPETELADQVHIGNFVEIKKTKVASGSKINHLSYIGDSEIGSKVNIGAGTITCNYDGVNKFKTIIEDGAFIGSDTQLVAPVTVGKHATIGAGSTITKDTPAEQLTLSRAKQISIEGWKRPSKAEIVPDNLPHSLHPCKSAETVPDSSLHSLHPCKSEK</sequence>
<dbReference type="InterPro" id="IPR029044">
    <property type="entry name" value="Nucleotide-diphossugar_trans"/>
</dbReference>
<comment type="pathway">
    <text evidence="18">Bacterial outer membrane biogenesis; LPS lipid A biosynthesis.</text>
</comment>
<keyword evidence="12 18" id="KW-0511">Multifunctional enzyme</keyword>
<evidence type="ECO:0000256" key="15">
    <source>
        <dbReference type="ARBA" id="ARBA00048247"/>
    </source>
</evidence>
<keyword evidence="6 18" id="KW-0548">Nucleotidyltransferase</keyword>
<dbReference type="InterPro" id="IPR038009">
    <property type="entry name" value="GlmU_C_LbH"/>
</dbReference>
<feature type="binding site" evidence="18">
    <location>
        <position position="350"/>
    </location>
    <ligand>
        <name>UDP-N-acetyl-alpha-D-glucosamine</name>
        <dbReference type="ChEBI" id="CHEBI:57705"/>
    </ligand>
</feature>
<evidence type="ECO:0000256" key="2">
    <source>
        <dbReference type="ARBA" id="ARBA00007707"/>
    </source>
</evidence>
<dbReference type="InterPro" id="IPR005882">
    <property type="entry name" value="Bifunctional_GlmU"/>
</dbReference>
<feature type="binding site" evidence="18">
    <location>
        <position position="225"/>
    </location>
    <ligand>
        <name>UDP-N-acetyl-alpha-D-glucosamine</name>
        <dbReference type="ChEBI" id="CHEBI:57705"/>
    </ligand>
</feature>
<evidence type="ECO:0000313" key="22">
    <source>
        <dbReference type="Proteomes" id="UP001162780"/>
    </source>
</evidence>
<evidence type="ECO:0000256" key="18">
    <source>
        <dbReference type="HAMAP-Rule" id="MF_01631"/>
    </source>
</evidence>